<feature type="compositionally biased region" description="Gly residues" evidence="7">
    <location>
        <begin position="7"/>
        <end position="21"/>
    </location>
</feature>
<dbReference type="PANTHER" id="PTHR42718">
    <property type="entry name" value="MAJOR FACILITATOR SUPERFAMILY MULTIDRUG TRANSPORTER MFSC"/>
    <property type="match status" value="1"/>
</dbReference>
<feature type="transmembrane region" description="Helical" evidence="8">
    <location>
        <begin position="248"/>
        <end position="265"/>
    </location>
</feature>
<feature type="transmembrane region" description="Helical" evidence="8">
    <location>
        <begin position="72"/>
        <end position="92"/>
    </location>
</feature>
<feature type="transmembrane region" description="Helical" evidence="8">
    <location>
        <begin position="316"/>
        <end position="339"/>
    </location>
</feature>
<dbReference type="InterPro" id="IPR020846">
    <property type="entry name" value="MFS_dom"/>
</dbReference>
<comment type="caution">
    <text evidence="10">The sequence shown here is derived from an EMBL/GenBank/DDBJ whole genome shotgun (WGS) entry which is preliminary data.</text>
</comment>
<dbReference type="Gene3D" id="1.20.1250.20">
    <property type="entry name" value="MFS general substrate transporter like domains"/>
    <property type="match status" value="1"/>
</dbReference>
<dbReference type="PANTHER" id="PTHR42718:SF46">
    <property type="entry name" value="BLR6921 PROTEIN"/>
    <property type="match status" value="1"/>
</dbReference>
<feature type="region of interest" description="Disordered" evidence="7">
    <location>
        <begin position="1"/>
        <end position="28"/>
    </location>
</feature>
<accession>A0ABU7S9M7</accession>
<evidence type="ECO:0000256" key="1">
    <source>
        <dbReference type="ARBA" id="ARBA00004651"/>
    </source>
</evidence>
<keyword evidence="5 8" id="KW-1133">Transmembrane helix</keyword>
<evidence type="ECO:0000256" key="7">
    <source>
        <dbReference type="SAM" id="MobiDB-lite"/>
    </source>
</evidence>
<feature type="region of interest" description="Disordered" evidence="7">
    <location>
        <begin position="511"/>
        <end position="530"/>
    </location>
</feature>
<dbReference type="EMBL" id="JAZGQL010000005">
    <property type="protein sequence ID" value="MEE6306649.1"/>
    <property type="molecule type" value="Genomic_DNA"/>
</dbReference>
<evidence type="ECO:0000256" key="5">
    <source>
        <dbReference type="ARBA" id="ARBA00022989"/>
    </source>
</evidence>
<evidence type="ECO:0000313" key="11">
    <source>
        <dbReference type="Proteomes" id="UP001339911"/>
    </source>
</evidence>
<dbReference type="Gene3D" id="1.20.1720.10">
    <property type="entry name" value="Multidrug resistance protein D"/>
    <property type="match status" value="1"/>
</dbReference>
<feature type="transmembrane region" description="Helical" evidence="8">
    <location>
        <begin position="191"/>
        <end position="213"/>
    </location>
</feature>
<feature type="transmembrane region" description="Helical" evidence="8">
    <location>
        <begin position="379"/>
        <end position="396"/>
    </location>
</feature>
<reference evidence="10 11" key="1">
    <citation type="submission" date="2024-01" db="EMBL/GenBank/DDBJ databases">
        <title>Genome insights into Plantactinospora veratri sp. nov.</title>
        <authorList>
            <person name="Wang L."/>
        </authorList>
    </citation>
    <scope>NUCLEOTIDE SEQUENCE [LARGE SCALE GENOMIC DNA]</scope>
    <source>
        <strain evidence="10 11">NEAU-FHS4</strain>
    </source>
</reference>
<evidence type="ECO:0000256" key="6">
    <source>
        <dbReference type="ARBA" id="ARBA00023136"/>
    </source>
</evidence>
<dbReference type="CDD" id="cd17321">
    <property type="entry name" value="MFS_MMR_MDR_like"/>
    <property type="match status" value="1"/>
</dbReference>
<feature type="transmembrane region" description="Helical" evidence="8">
    <location>
        <begin position="133"/>
        <end position="154"/>
    </location>
</feature>
<keyword evidence="2" id="KW-0813">Transport</keyword>
<dbReference type="Pfam" id="PF07690">
    <property type="entry name" value="MFS_1"/>
    <property type="match status" value="1"/>
</dbReference>
<feature type="transmembrane region" description="Helical" evidence="8">
    <location>
        <begin position="408"/>
        <end position="431"/>
    </location>
</feature>
<keyword evidence="6 8" id="KW-0472">Membrane</keyword>
<feature type="transmembrane region" description="Helical" evidence="8">
    <location>
        <begin position="39"/>
        <end position="60"/>
    </location>
</feature>
<evidence type="ECO:0000313" key="10">
    <source>
        <dbReference type="EMBL" id="MEE6306649.1"/>
    </source>
</evidence>
<name>A0ABU7S9M7_9ACTN</name>
<feature type="domain" description="Major facilitator superfamily (MFS) profile" evidence="9">
    <location>
        <begin position="38"/>
        <end position="510"/>
    </location>
</feature>
<evidence type="ECO:0000256" key="8">
    <source>
        <dbReference type="SAM" id="Phobius"/>
    </source>
</evidence>
<feature type="transmembrane region" description="Helical" evidence="8">
    <location>
        <begin position="351"/>
        <end position="372"/>
    </location>
</feature>
<keyword evidence="3" id="KW-1003">Cell membrane</keyword>
<sequence>MTTGSGAPTGGGGVSTGGGGIPTVSGGAPGARARHGGALALLCSVQFMVVLDSTVTTVALDSIRRDLALSESTLQYVLSLYAVTFGGLLVLGGRTGDQLGRRRVFVAGTGLFGLASLGCGLAGSAAVLLGARAVQGVGAALVSATGFALLLGLFPNGPTRNRALGVWSALGASGAAVGLVLGGVLTELAGWELVFLVNVPVCALALPLAGRLLPDDRPATGRHRDPGSAGSSYGPAAIRPGRSAGLDLPGAVAVTVGLGLLIHGVTLGQRTGFDTPGTLGTLAGAVALLGAFLLVERRAAAPLVPLRFLGVGPVASANVAILCLMAVVGSQGFFLVLYLQRVLGHDPVPTGLAMAPAALAAFVGSALAVRLAGRWSARVLVAAGLALVAVGQVALSRIPVDGSYLRDLLVGLLLFGLGLGSAFVAATVLATSGVPAADRGIVAGLVNTAQQVGLAVGVAVLVAVAVAVTTGQPVPAGAPALVAGYRRGLLLGAFVAIAGAAAVLASAGQRSTASGSGRRRPAVPAENGSG</sequence>
<keyword evidence="4 8" id="KW-0812">Transmembrane</keyword>
<evidence type="ECO:0000256" key="3">
    <source>
        <dbReference type="ARBA" id="ARBA00022475"/>
    </source>
</evidence>
<dbReference type="RefSeq" id="WP_331206989.1">
    <property type="nucleotide sequence ID" value="NZ_JAZGQL010000005.1"/>
</dbReference>
<dbReference type="PROSITE" id="PS50850">
    <property type="entry name" value="MFS"/>
    <property type="match status" value="1"/>
</dbReference>
<dbReference type="InterPro" id="IPR011701">
    <property type="entry name" value="MFS"/>
</dbReference>
<keyword evidence="11" id="KW-1185">Reference proteome</keyword>
<evidence type="ECO:0000256" key="2">
    <source>
        <dbReference type="ARBA" id="ARBA00022448"/>
    </source>
</evidence>
<feature type="transmembrane region" description="Helical" evidence="8">
    <location>
        <begin position="277"/>
        <end position="295"/>
    </location>
</feature>
<evidence type="ECO:0000259" key="9">
    <source>
        <dbReference type="PROSITE" id="PS50850"/>
    </source>
</evidence>
<feature type="transmembrane region" description="Helical" evidence="8">
    <location>
        <begin position="166"/>
        <end position="185"/>
    </location>
</feature>
<feature type="transmembrane region" description="Helical" evidence="8">
    <location>
        <begin position="452"/>
        <end position="469"/>
    </location>
</feature>
<gene>
    <name evidence="10" type="ORF">V1634_07405</name>
</gene>
<comment type="subcellular location">
    <subcellularLocation>
        <location evidence="1">Cell membrane</location>
        <topology evidence="1">Multi-pass membrane protein</topology>
    </subcellularLocation>
</comment>
<dbReference type="Proteomes" id="UP001339911">
    <property type="component" value="Unassembled WGS sequence"/>
</dbReference>
<dbReference type="InterPro" id="IPR036259">
    <property type="entry name" value="MFS_trans_sf"/>
</dbReference>
<feature type="transmembrane region" description="Helical" evidence="8">
    <location>
        <begin position="104"/>
        <end position="127"/>
    </location>
</feature>
<evidence type="ECO:0000256" key="4">
    <source>
        <dbReference type="ARBA" id="ARBA00022692"/>
    </source>
</evidence>
<dbReference type="SUPFAM" id="SSF103473">
    <property type="entry name" value="MFS general substrate transporter"/>
    <property type="match status" value="1"/>
</dbReference>
<protein>
    <submittedName>
        <fullName evidence="10">MFS transporter</fullName>
    </submittedName>
</protein>
<organism evidence="10 11">
    <name type="scientific">Plantactinospora veratri</name>
    <dbReference type="NCBI Taxonomy" id="1436122"/>
    <lineage>
        <taxon>Bacteria</taxon>
        <taxon>Bacillati</taxon>
        <taxon>Actinomycetota</taxon>
        <taxon>Actinomycetes</taxon>
        <taxon>Micromonosporales</taxon>
        <taxon>Micromonosporaceae</taxon>
        <taxon>Plantactinospora</taxon>
    </lineage>
</organism>
<proteinExistence type="predicted"/>
<feature type="transmembrane region" description="Helical" evidence="8">
    <location>
        <begin position="489"/>
        <end position="508"/>
    </location>
</feature>